<keyword evidence="4" id="KW-0964">Secreted</keyword>
<evidence type="ECO:0000313" key="7">
    <source>
        <dbReference type="Ensembl" id="ENSDCDP00010022759.1"/>
    </source>
</evidence>
<dbReference type="InterPro" id="IPR001089">
    <property type="entry name" value="Chemokine_CXC"/>
</dbReference>
<sequence>TTAKMRTQILLLATVLCCISALHALSFGNQGWCRCRRTTDFFVHPRNFAKMEIVPPTAGCRQTEIIITLKTRKTVCVKPGVKWIEKVIDFIKG</sequence>
<dbReference type="AlphaFoldDB" id="A0AAY4BP50"/>
<dbReference type="GO" id="GO:0005615">
    <property type="term" value="C:extracellular space"/>
    <property type="evidence" value="ECO:0007669"/>
    <property type="project" value="UniProtKB-KW"/>
</dbReference>
<keyword evidence="3" id="KW-0202">Cytokine</keyword>
<evidence type="ECO:0000259" key="6">
    <source>
        <dbReference type="SMART" id="SM00199"/>
    </source>
</evidence>
<dbReference type="GO" id="GO:0006955">
    <property type="term" value="P:immune response"/>
    <property type="evidence" value="ECO:0007669"/>
    <property type="project" value="InterPro"/>
</dbReference>
<comment type="subcellular location">
    <subcellularLocation>
        <location evidence="1">Secreted</location>
    </subcellularLocation>
</comment>
<comment type="similarity">
    <text evidence="2">Belongs to the intercrine alpha (chemokine CxC) family.</text>
</comment>
<dbReference type="GeneTree" id="ENSGT01000000214878"/>
<dbReference type="InterPro" id="IPR033899">
    <property type="entry name" value="CXC_Chemokine_domain"/>
</dbReference>
<reference evidence="7 8" key="1">
    <citation type="submission" date="2020-06" db="EMBL/GenBank/DDBJ databases">
        <authorList>
            <consortium name="Wellcome Sanger Institute Data Sharing"/>
        </authorList>
    </citation>
    <scope>NUCLEOTIDE SEQUENCE [LARGE SCALE GENOMIC DNA]</scope>
</reference>
<dbReference type="PRINTS" id="PR00436">
    <property type="entry name" value="INTERLEUKIN8"/>
</dbReference>
<reference evidence="7" key="2">
    <citation type="submission" date="2025-08" db="UniProtKB">
        <authorList>
            <consortium name="Ensembl"/>
        </authorList>
    </citation>
    <scope>IDENTIFICATION</scope>
</reference>
<dbReference type="InterPro" id="IPR039809">
    <property type="entry name" value="Chemokine_b/g/d"/>
</dbReference>
<reference evidence="7" key="3">
    <citation type="submission" date="2025-09" db="UniProtKB">
        <authorList>
            <consortium name="Ensembl"/>
        </authorList>
    </citation>
    <scope>IDENTIFICATION</scope>
</reference>
<organism evidence="7 8">
    <name type="scientific">Denticeps clupeoides</name>
    <name type="common">denticle herring</name>
    <dbReference type="NCBI Taxonomy" id="299321"/>
    <lineage>
        <taxon>Eukaryota</taxon>
        <taxon>Metazoa</taxon>
        <taxon>Chordata</taxon>
        <taxon>Craniata</taxon>
        <taxon>Vertebrata</taxon>
        <taxon>Euteleostomi</taxon>
        <taxon>Actinopterygii</taxon>
        <taxon>Neopterygii</taxon>
        <taxon>Teleostei</taxon>
        <taxon>Clupei</taxon>
        <taxon>Clupeiformes</taxon>
        <taxon>Denticipitoidei</taxon>
        <taxon>Denticipitidae</taxon>
        <taxon>Denticeps</taxon>
    </lineage>
</organism>
<dbReference type="Pfam" id="PF00048">
    <property type="entry name" value="IL8"/>
    <property type="match status" value="1"/>
</dbReference>
<evidence type="ECO:0000256" key="1">
    <source>
        <dbReference type="ARBA" id="ARBA00004613"/>
    </source>
</evidence>
<dbReference type="SMART" id="SM00199">
    <property type="entry name" value="SCY"/>
    <property type="match status" value="1"/>
</dbReference>
<name>A0AAY4BP50_9TELE</name>
<dbReference type="SUPFAM" id="SSF54117">
    <property type="entry name" value="Interleukin 8-like chemokines"/>
    <property type="match status" value="1"/>
</dbReference>
<dbReference type="CDD" id="cd00273">
    <property type="entry name" value="Chemokine_CXC"/>
    <property type="match status" value="1"/>
</dbReference>
<dbReference type="Ensembl" id="ENSDCDT00010027243.1">
    <property type="protein sequence ID" value="ENSDCDP00010022759.1"/>
    <property type="gene ID" value="ENSDCDG00010013506.1"/>
</dbReference>
<evidence type="ECO:0000256" key="5">
    <source>
        <dbReference type="SAM" id="SignalP"/>
    </source>
</evidence>
<protein>
    <recommendedName>
        <fullName evidence="6">Chemokine interleukin-8-like domain-containing protein</fullName>
    </recommendedName>
</protein>
<dbReference type="PANTHER" id="PTHR12015:SF203">
    <property type="entry name" value="CHEMOKINE INTERLEUKIN-8-LIKE DOMAIN-CONTAINING PROTEIN"/>
    <property type="match status" value="1"/>
</dbReference>
<dbReference type="InterPro" id="IPR001811">
    <property type="entry name" value="Chemokine_IL8-like_dom"/>
</dbReference>
<proteinExistence type="inferred from homology"/>
<evidence type="ECO:0000313" key="8">
    <source>
        <dbReference type="Proteomes" id="UP000694580"/>
    </source>
</evidence>
<dbReference type="PRINTS" id="PR00437">
    <property type="entry name" value="SMALLCYTKCXC"/>
</dbReference>
<keyword evidence="8" id="KW-1185">Reference proteome</keyword>
<keyword evidence="5" id="KW-0732">Signal</keyword>
<dbReference type="GO" id="GO:0008009">
    <property type="term" value="F:chemokine activity"/>
    <property type="evidence" value="ECO:0007669"/>
    <property type="project" value="InterPro"/>
</dbReference>
<evidence type="ECO:0000256" key="2">
    <source>
        <dbReference type="ARBA" id="ARBA00010665"/>
    </source>
</evidence>
<feature type="signal peptide" evidence="5">
    <location>
        <begin position="1"/>
        <end position="24"/>
    </location>
</feature>
<accession>A0AAY4BP50</accession>
<evidence type="ECO:0000256" key="4">
    <source>
        <dbReference type="ARBA" id="ARBA00022525"/>
    </source>
</evidence>
<dbReference type="Proteomes" id="UP000694580">
    <property type="component" value="Chromosome 11"/>
</dbReference>
<gene>
    <name evidence="7" type="primary">LOC114800063</name>
</gene>
<dbReference type="InterPro" id="IPR036048">
    <property type="entry name" value="Interleukin_8-like_sf"/>
</dbReference>
<evidence type="ECO:0000256" key="3">
    <source>
        <dbReference type="ARBA" id="ARBA00022514"/>
    </source>
</evidence>
<dbReference type="Gene3D" id="2.40.50.40">
    <property type="match status" value="1"/>
</dbReference>
<feature type="chain" id="PRO_5044211764" description="Chemokine interleukin-8-like domain-containing protein" evidence="5">
    <location>
        <begin position="25"/>
        <end position="93"/>
    </location>
</feature>
<feature type="domain" description="Chemokine interleukin-8-like" evidence="6">
    <location>
        <begin position="30"/>
        <end position="91"/>
    </location>
</feature>
<dbReference type="PANTHER" id="PTHR12015">
    <property type="entry name" value="SMALL INDUCIBLE CYTOKINE A"/>
    <property type="match status" value="1"/>
</dbReference>
<dbReference type="GO" id="GO:0006952">
    <property type="term" value="P:defense response"/>
    <property type="evidence" value="ECO:0007669"/>
    <property type="project" value="InterPro"/>
</dbReference>